<evidence type="ECO:0000256" key="1">
    <source>
        <dbReference type="SAM" id="MobiDB-lite"/>
    </source>
</evidence>
<dbReference type="InterPro" id="IPR038475">
    <property type="entry name" value="RecG_C_sf"/>
</dbReference>
<evidence type="ECO:0000313" key="2">
    <source>
        <dbReference type="EMBL" id="MEE6147603.1"/>
    </source>
</evidence>
<dbReference type="PANTHER" id="PTHR30595:SF6">
    <property type="entry name" value="SCHLAFEN ALBA-2 DOMAIN-CONTAINING PROTEIN"/>
    <property type="match status" value="1"/>
</dbReference>
<evidence type="ECO:0000313" key="3">
    <source>
        <dbReference type="Proteomes" id="UP001332931"/>
    </source>
</evidence>
<dbReference type="PANTHER" id="PTHR30595">
    <property type="entry name" value="GLPR-RELATED TRANSCRIPTIONAL REPRESSOR"/>
    <property type="match status" value="1"/>
</dbReference>
<dbReference type="GO" id="GO:0005524">
    <property type="term" value="F:ATP binding"/>
    <property type="evidence" value="ECO:0007669"/>
    <property type="project" value="UniProtKB-KW"/>
</dbReference>
<keyword evidence="3" id="KW-1185">Reference proteome</keyword>
<dbReference type="RefSeq" id="WP_330958372.1">
    <property type="nucleotide sequence ID" value="NZ_JAZGJQ010000006.1"/>
</dbReference>
<dbReference type="Gene3D" id="3.30.565.60">
    <property type="match status" value="1"/>
</dbReference>
<comment type="caution">
    <text evidence="2">The sequence shown here is derived from an EMBL/GenBank/DDBJ whole genome shotgun (WGS) entry which is preliminary data.</text>
</comment>
<protein>
    <submittedName>
        <fullName evidence="2">ATP-binding protein</fullName>
    </submittedName>
</protein>
<dbReference type="Pfam" id="PF13749">
    <property type="entry name" value="HATPase_c_4"/>
    <property type="match status" value="1"/>
</dbReference>
<reference evidence="2 3" key="1">
    <citation type="submission" date="2024-01" db="EMBL/GenBank/DDBJ databases">
        <title>Description of Olsenella sp. nov., isolated from pig feces.</title>
        <authorList>
            <person name="Chang Y.-H."/>
        </authorList>
    </citation>
    <scope>NUCLEOTIDE SEQUENCE [LARGE SCALE GENOMIC DNA]</scope>
    <source>
        <strain evidence="2 3">YH-ols2223</strain>
    </source>
</reference>
<gene>
    <name evidence="2" type="ORF">VXJ25_06380</name>
</gene>
<organism evidence="2 3">
    <name type="scientific">Olsenella absiana</name>
    <dbReference type="NCBI Taxonomy" id="3115222"/>
    <lineage>
        <taxon>Bacteria</taxon>
        <taxon>Bacillati</taxon>
        <taxon>Actinomycetota</taxon>
        <taxon>Coriobacteriia</taxon>
        <taxon>Coriobacteriales</taxon>
        <taxon>Atopobiaceae</taxon>
        <taxon>Olsenella</taxon>
    </lineage>
</organism>
<keyword evidence="2" id="KW-0067">ATP-binding</keyword>
<feature type="region of interest" description="Disordered" evidence="1">
    <location>
        <begin position="193"/>
        <end position="214"/>
    </location>
</feature>
<name>A0ABU7RAH5_9ACTN</name>
<sequence length="295" mass="32137">MSVSADSIGRRPAGVAGGRTGAAPSPRLAFEDEPCPGASWDDLDGELLETCREALGYRGSNEGYLAVAGYLRNDALTNGAVIMFARSPNLLLPCARVHVGKFSAVSAGEEPICIRDLILDGPLPILISLAEETVAELTGHVTFLDTDGRLRQIRDYPRQTWVDGLIGALMHRSYRSSSYVHITIFNDRMQIVSPGTPTREEDGSSTTTRTSLMESRNPRISHTLAALGISRESVERDSTLFDHVTSLEHPVFDELDVLDGQSVRLTIKSNIGAWDQLLKENAVDGRMLLSPIYSV</sequence>
<accession>A0ABU7RAH5</accession>
<feature type="compositionally biased region" description="Polar residues" evidence="1">
    <location>
        <begin position="204"/>
        <end position="214"/>
    </location>
</feature>
<keyword evidence="2" id="KW-0547">Nucleotide-binding</keyword>
<proteinExistence type="predicted"/>
<dbReference type="EMBL" id="JAZGJQ010000006">
    <property type="protein sequence ID" value="MEE6147603.1"/>
    <property type="molecule type" value="Genomic_DNA"/>
</dbReference>
<dbReference type="Proteomes" id="UP001332931">
    <property type="component" value="Unassembled WGS sequence"/>
</dbReference>
<feature type="region of interest" description="Disordered" evidence="1">
    <location>
        <begin position="1"/>
        <end position="27"/>
    </location>
</feature>